<dbReference type="OrthoDB" id="9812960at2"/>
<reference evidence="2 3" key="1">
    <citation type="submission" date="2017-01" db="EMBL/GenBank/DDBJ databases">
        <authorList>
            <person name="Varghese N."/>
            <person name="Submissions S."/>
        </authorList>
    </citation>
    <scope>NUCLEOTIDE SEQUENCE [LARGE SCALE GENOMIC DNA]</scope>
    <source>
        <strain evidence="2 3">DSM 44280</strain>
    </source>
</reference>
<keyword evidence="1" id="KW-0175">Coiled coil</keyword>
<evidence type="ECO:0000256" key="1">
    <source>
        <dbReference type="SAM" id="Coils"/>
    </source>
</evidence>
<sequence length="107" mass="12538">MPSRERSDSHLSVGREEPPQGFATLVGELIDELEQAYKDLLFEADRDERLLKGITKRDESIEALKQENTRLKREVVNLKADLEKVKSAKGYRLQRKFWRLRKAIAER</sequence>
<evidence type="ECO:0000313" key="2">
    <source>
        <dbReference type="EMBL" id="SIQ57904.1"/>
    </source>
</evidence>
<dbReference type="Proteomes" id="UP000185547">
    <property type="component" value="Unassembled WGS sequence"/>
</dbReference>
<organism evidence="2 3">
    <name type="scientific">Corynebacterium afermentans</name>
    <dbReference type="NCBI Taxonomy" id="38286"/>
    <lineage>
        <taxon>Bacteria</taxon>
        <taxon>Bacillati</taxon>
        <taxon>Actinomycetota</taxon>
        <taxon>Actinomycetes</taxon>
        <taxon>Mycobacteriales</taxon>
        <taxon>Corynebacteriaceae</taxon>
        <taxon>Corynebacterium</taxon>
    </lineage>
</organism>
<comment type="caution">
    <text evidence="2">The sequence shown here is derived from an EMBL/GenBank/DDBJ whole genome shotgun (WGS) entry which is preliminary data.</text>
</comment>
<evidence type="ECO:0000313" key="3">
    <source>
        <dbReference type="Proteomes" id="UP000185547"/>
    </source>
</evidence>
<name>A0A9X8R607_9CORY</name>
<accession>A0A9X8R607</accession>
<keyword evidence="3" id="KW-1185">Reference proteome</keyword>
<feature type="coiled-coil region" evidence="1">
    <location>
        <begin position="30"/>
        <end position="88"/>
    </location>
</feature>
<protein>
    <submittedName>
        <fullName evidence="2">Uncharacterized protein</fullName>
    </submittedName>
</protein>
<gene>
    <name evidence="2" type="ORF">SAMN05421802_11936</name>
</gene>
<dbReference type="EMBL" id="FTMH01000019">
    <property type="protein sequence ID" value="SIQ57904.1"/>
    <property type="molecule type" value="Genomic_DNA"/>
</dbReference>
<dbReference type="RefSeq" id="WP_063938065.1">
    <property type="nucleotide sequence ID" value="NZ_FTMH01000019.1"/>
</dbReference>
<proteinExistence type="predicted"/>
<dbReference type="AlphaFoldDB" id="A0A9X8R607"/>